<gene>
    <name evidence="13" type="primary">ribD</name>
    <name evidence="13" type="ordered locus">RB6126</name>
</gene>
<evidence type="ECO:0000256" key="11">
    <source>
        <dbReference type="ARBA" id="ARBA00023268"/>
    </source>
</evidence>
<keyword evidence="14" id="KW-1185">Reference proteome</keyword>
<evidence type="ECO:0000256" key="9">
    <source>
        <dbReference type="ARBA" id="ARBA00022857"/>
    </source>
</evidence>
<dbReference type="KEGG" id="rba:RB6126"/>
<comment type="similarity">
    <text evidence="4">In the N-terminal section; belongs to the cytidine and deoxycytidylate deaminase family.</text>
</comment>
<dbReference type="GO" id="GO:0050661">
    <property type="term" value="F:NADP binding"/>
    <property type="evidence" value="ECO:0007669"/>
    <property type="project" value="InterPro"/>
</dbReference>
<dbReference type="EC" id="3.5.4.26" evidence="6"/>
<comment type="pathway">
    <text evidence="3">Cofactor biosynthesis; riboflavin biosynthesis; 5-amino-6-(D-ribitylamino)uracil from GTP: step 3/4.</text>
</comment>
<keyword evidence="11" id="KW-0511">Multifunctional enzyme</keyword>
<dbReference type="PANTHER" id="PTHR38011">
    <property type="entry name" value="DIHYDROFOLATE REDUCTASE FAMILY PROTEIN (AFU_ORTHOLOGUE AFUA_8G06820)"/>
    <property type="match status" value="1"/>
</dbReference>
<dbReference type="HOGENOM" id="CLU_036590_1_2_0"/>
<dbReference type="Pfam" id="PF00383">
    <property type="entry name" value="dCMP_cyt_deam_1"/>
    <property type="match status" value="1"/>
</dbReference>
<dbReference type="SUPFAM" id="SSF53597">
    <property type="entry name" value="Dihydrofolate reductase-like"/>
    <property type="match status" value="1"/>
</dbReference>
<dbReference type="Proteomes" id="UP000001025">
    <property type="component" value="Chromosome"/>
</dbReference>
<evidence type="ECO:0000256" key="3">
    <source>
        <dbReference type="ARBA" id="ARBA00004910"/>
    </source>
</evidence>
<dbReference type="SUPFAM" id="SSF53927">
    <property type="entry name" value="Cytidine deaminase-like"/>
    <property type="match status" value="1"/>
</dbReference>
<protein>
    <recommendedName>
        <fullName evidence="8">Riboflavin biosynthesis protein RibD</fullName>
        <ecNumber evidence="7">1.1.1.193</ecNumber>
        <ecNumber evidence="6">3.5.4.26</ecNumber>
    </recommendedName>
</protein>
<evidence type="ECO:0000256" key="6">
    <source>
        <dbReference type="ARBA" id="ARBA00012766"/>
    </source>
</evidence>
<dbReference type="STRING" id="243090.RB6126"/>
<evidence type="ECO:0000256" key="4">
    <source>
        <dbReference type="ARBA" id="ARBA00005259"/>
    </source>
</evidence>
<organism evidence="13 14">
    <name type="scientific">Rhodopirellula baltica (strain DSM 10527 / NCIMB 13988 / SH1)</name>
    <dbReference type="NCBI Taxonomy" id="243090"/>
    <lineage>
        <taxon>Bacteria</taxon>
        <taxon>Pseudomonadati</taxon>
        <taxon>Planctomycetota</taxon>
        <taxon>Planctomycetia</taxon>
        <taxon>Pirellulales</taxon>
        <taxon>Pirellulaceae</taxon>
        <taxon>Rhodopirellula</taxon>
    </lineage>
</organism>
<dbReference type="PATRIC" id="fig|243090.15.peg.2951"/>
<dbReference type="EMBL" id="BX294143">
    <property type="protein sequence ID" value="CAD74621.1"/>
    <property type="molecule type" value="Genomic_DNA"/>
</dbReference>
<evidence type="ECO:0000256" key="2">
    <source>
        <dbReference type="ARBA" id="ARBA00004882"/>
    </source>
</evidence>
<sequence length="427" mass="45999">MDTGWRRWWSGPRRTSGWRGFWWKQALGPRNGLMPSETNAAPNGHSAVDVRWMTEAIELAYQGRGKVEPNPPVGCALVRDSVCIGKGYHQRFGGPHAEVEALSSCDDATGATAYVSLEPCCHHGKTPPCADALIRAKVARVVVSVVDPFDQVDGGGIEKLRAAGIEVVTGIAKEAGEELLAAYLKRVRTGMPWVIAKWAMSLDGRIATQTGESKWITGPASRGAVHELRASVDAIAVGMGTVIADNPLLTVRLSELAKVSAAKSTHTEDRSNQLVRLVYSRSRLPDLQSQLVQTASQTPTWLIAGPQIANADLARLADHDVETWQCESADPIEMVQQSLLWLGSKDNPRGLAMTHLMVEGGSQLLGSFAAADQIDEVHAFIAGKCIGGRSAPGPLGDPGIKALSDATSLRMSRVDSFDNDVRLIYRR</sequence>
<dbReference type="eggNOG" id="COG0117">
    <property type="taxonomic scope" value="Bacteria"/>
</dbReference>
<keyword evidence="10 13" id="KW-0560">Oxidoreductase</keyword>
<reference evidence="13 14" key="1">
    <citation type="journal article" date="2003" name="Proc. Natl. Acad. Sci. U.S.A.">
        <title>Complete genome sequence of the marine planctomycete Pirellula sp. strain 1.</title>
        <authorList>
            <person name="Gloeckner F.O."/>
            <person name="Kube M."/>
            <person name="Bauer M."/>
            <person name="Teeling H."/>
            <person name="Lombardot T."/>
            <person name="Ludwig W."/>
            <person name="Gade D."/>
            <person name="Beck A."/>
            <person name="Borzym K."/>
            <person name="Heitmann K."/>
            <person name="Rabus R."/>
            <person name="Schlesner H."/>
            <person name="Amann R."/>
            <person name="Reinhardt R."/>
        </authorList>
    </citation>
    <scope>NUCLEOTIDE SEQUENCE [LARGE SCALE GENOMIC DNA]</scope>
    <source>
        <strain evidence="14">DSM 10527 / NCIMB 13988 / SH1</strain>
    </source>
</reference>
<evidence type="ECO:0000256" key="5">
    <source>
        <dbReference type="ARBA" id="ARBA00007417"/>
    </source>
</evidence>
<dbReference type="UniPathway" id="UPA00275">
    <property type="reaction ID" value="UER00401"/>
</dbReference>
<evidence type="ECO:0000259" key="12">
    <source>
        <dbReference type="PROSITE" id="PS51747"/>
    </source>
</evidence>
<dbReference type="InParanoid" id="Q7UQS6"/>
<dbReference type="CDD" id="cd01284">
    <property type="entry name" value="Riboflavin_deaminase-reductase"/>
    <property type="match status" value="1"/>
</dbReference>
<dbReference type="InterPro" id="IPR002734">
    <property type="entry name" value="RibDG_C"/>
</dbReference>
<dbReference type="InterPro" id="IPR024072">
    <property type="entry name" value="DHFR-like_dom_sf"/>
</dbReference>
<dbReference type="GO" id="GO:0009231">
    <property type="term" value="P:riboflavin biosynthetic process"/>
    <property type="evidence" value="ECO:0007669"/>
    <property type="project" value="UniProtKB-UniPathway"/>
</dbReference>
<evidence type="ECO:0000256" key="8">
    <source>
        <dbReference type="ARBA" id="ARBA00019930"/>
    </source>
</evidence>
<evidence type="ECO:0000256" key="10">
    <source>
        <dbReference type="ARBA" id="ARBA00023002"/>
    </source>
</evidence>
<evidence type="ECO:0000256" key="1">
    <source>
        <dbReference type="ARBA" id="ARBA00002151"/>
    </source>
</evidence>
<dbReference type="FunCoup" id="Q7UQS6">
    <property type="interactions" value="444"/>
</dbReference>
<comment type="function">
    <text evidence="1">Converts 2,5-diamino-6-(ribosylamino)-4(3h)-pyrimidinone 5'-phosphate into 5-amino-6-(ribosylamino)-2,4(1h,3h)-pyrimidinedione 5'-phosphate.</text>
</comment>
<accession>Q7UQS6</accession>
<evidence type="ECO:0000256" key="7">
    <source>
        <dbReference type="ARBA" id="ARBA00013173"/>
    </source>
</evidence>
<dbReference type="OrthoDB" id="9800865at2"/>
<dbReference type="GO" id="GO:0008703">
    <property type="term" value="F:5-amino-6-(5-phosphoribosylamino)uracil reductase activity"/>
    <property type="evidence" value="ECO:0007669"/>
    <property type="project" value="UniProtKB-EC"/>
</dbReference>
<dbReference type="InterPro" id="IPR016193">
    <property type="entry name" value="Cytidine_deaminase-like"/>
</dbReference>
<keyword evidence="9" id="KW-0521">NADP</keyword>
<feature type="domain" description="CMP/dCMP-type deaminase" evidence="12">
    <location>
        <begin position="47"/>
        <end position="168"/>
    </location>
</feature>
<dbReference type="GO" id="GO:0008835">
    <property type="term" value="F:diaminohydroxyphosphoribosylaminopyrimidine deaminase activity"/>
    <property type="evidence" value="ECO:0000318"/>
    <property type="project" value="GO_Central"/>
</dbReference>
<dbReference type="InterPro" id="IPR050765">
    <property type="entry name" value="Riboflavin_Biosynth_HTPR"/>
</dbReference>
<dbReference type="Gene3D" id="3.40.430.10">
    <property type="entry name" value="Dihydrofolate Reductase, subunit A"/>
    <property type="match status" value="1"/>
</dbReference>
<proteinExistence type="inferred from homology"/>
<dbReference type="EC" id="1.1.1.193" evidence="7"/>
<name>Q7UQS6_RHOBA</name>
<dbReference type="InterPro" id="IPR011549">
    <property type="entry name" value="RibD_C"/>
</dbReference>
<dbReference type="InterPro" id="IPR002125">
    <property type="entry name" value="CMP_dCMP_dom"/>
</dbReference>
<dbReference type="InterPro" id="IPR004794">
    <property type="entry name" value="Eubact_RibD"/>
</dbReference>
<dbReference type="PROSITE" id="PS51747">
    <property type="entry name" value="CYT_DCMP_DEAMINASES_2"/>
    <property type="match status" value="1"/>
</dbReference>
<dbReference type="Pfam" id="PF01872">
    <property type="entry name" value="RibD_C"/>
    <property type="match status" value="1"/>
</dbReference>
<dbReference type="PANTHER" id="PTHR38011:SF7">
    <property type="entry name" value="2,5-DIAMINO-6-RIBOSYLAMINO-4(3H)-PYRIMIDINONE 5'-PHOSPHATE REDUCTASE"/>
    <property type="match status" value="1"/>
</dbReference>
<dbReference type="eggNOG" id="COG1985">
    <property type="taxonomic scope" value="Bacteria"/>
</dbReference>
<comment type="pathway">
    <text evidence="2">Cofactor biosynthesis; riboflavin biosynthesis; 5-amino-6-(D-ribitylamino)uracil from GTP: step 2/4.</text>
</comment>
<keyword evidence="13" id="KW-0378">Hydrolase</keyword>
<evidence type="ECO:0000313" key="13">
    <source>
        <dbReference type="EMBL" id="CAD74621.1"/>
    </source>
</evidence>
<evidence type="ECO:0000313" key="14">
    <source>
        <dbReference type="Proteomes" id="UP000001025"/>
    </source>
</evidence>
<comment type="similarity">
    <text evidence="5">In the C-terminal section; belongs to the HTP reductase family.</text>
</comment>
<dbReference type="AlphaFoldDB" id="Q7UQS6"/>
<dbReference type="NCBIfam" id="TIGR00227">
    <property type="entry name" value="ribD_Cterm"/>
    <property type="match status" value="1"/>
</dbReference>
<dbReference type="NCBIfam" id="TIGR00326">
    <property type="entry name" value="eubact_ribD"/>
    <property type="match status" value="1"/>
</dbReference>
<dbReference type="Gene3D" id="3.40.140.10">
    <property type="entry name" value="Cytidine Deaminase, domain 2"/>
    <property type="match status" value="1"/>
</dbReference>
<dbReference type="EnsemblBacteria" id="CAD74621">
    <property type="protein sequence ID" value="CAD74621"/>
    <property type="gene ID" value="RB6126"/>
</dbReference>